<dbReference type="InterPro" id="IPR019539">
    <property type="entry name" value="GalKase_N"/>
</dbReference>
<dbReference type="AlphaFoldDB" id="A0A316VXU7"/>
<sequence>MASQSIDPVPMVPALADIYSPERVVPEGQRWDALTSKFGEVFGHKPGYVARAPGRVNIIGEHIDHMGFGVLPAALEMDILMAFRVSAATSSTDKLSFHLYNTTPRFEATSFESDVKDPTEVQLQHEGASRWANYFKVAFKGLHPHLPPAVLSAASRPARVEVLVDGTIPPESSLSSSAAMTVCSSIVILEAFKAREIISRREMAEVAIESERLVGVASGGMDQSASIFGTPGSALHITFHPSLAVQAIELPKSNPPHTFVVANTLIVSDKKVSGPVQYNLRVGELRMAARALSAALGLPKDASTQTLRKLLAVYFEHNALPGQGENKLVDEVKNKFGEEAAQIAFLGAKADEILPKEPLTRDQVEQLTGYAGAAFDKEFLSEFPIRADTFKLHARTRHVFAESLRVLQFKAACVASPTASTYEELGKLMDQSQESLMSDYENGCPEILDVVRIARANGSLGSRATGAGWGGSTVHLVRQDKVNGVLSALREEFYAQRFPELGTTQVNQSLLVSQPAGGACVYAVEA</sequence>
<dbReference type="GO" id="GO:0006012">
    <property type="term" value="P:galactose metabolic process"/>
    <property type="evidence" value="ECO:0007669"/>
    <property type="project" value="InterPro"/>
</dbReference>
<feature type="domain" description="Galactokinase N-terminal" evidence="6">
    <location>
        <begin position="37"/>
        <end position="84"/>
    </location>
</feature>
<dbReference type="RefSeq" id="XP_025369439.1">
    <property type="nucleotide sequence ID" value="XM_025513998.1"/>
</dbReference>
<reference evidence="7 8" key="1">
    <citation type="journal article" date="2018" name="Mol. Biol. Evol.">
        <title>Broad Genomic Sampling Reveals a Smut Pathogenic Ancestry of the Fungal Clade Ustilaginomycotina.</title>
        <authorList>
            <person name="Kijpornyongpan T."/>
            <person name="Mondo S.J."/>
            <person name="Barry K."/>
            <person name="Sandor L."/>
            <person name="Lee J."/>
            <person name="Lipzen A."/>
            <person name="Pangilinan J."/>
            <person name="LaButti K."/>
            <person name="Hainaut M."/>
            <person name="Henrissat B."/>
            <person name="Grigoriev I.V."/>
            <person name="Spatafora J.W."/>
            <person name="Aime M.C."/>
        </authorList>
    </citation>
    <scope>NUCLEOTIDE SEQUENCE [LARGE SCALE GENOMIC DNA]</scope>
    <source>
        <strain evidence="7 8">MCA 4658</strain>
    </source>
</reference>
<dbReference type="InterPro" id="IPR006206">
    <property type="entry name" value="Mevalonate/galactokinase"/>
</dbReference>
<dbReference type="FunCoup" id="A0A316VXU7">
    <property type="interactions" value="250"/>
</dbReference>
<accession>A0A316VXU7</accession>
<dbReference type="Proteomes" id="UP000245783">
    <property type="component" value="Unassembled WGS sequence"/>
</dbReference>
<name>A0A316VXU7_9BASI</name>
<evidence type="ECO:0000259" key="5">
    <source>
        <dbReference type="Pfam" id="PF08544"/>
    </source>
</evidence>
<dbReference type="SUPFAM" id="SSF55060">
    <property type="entry name" value="GHMP Kinase, C-terminal domain"/>
    <property type="match status" value="1"/>
</dbReference>
<dbReference type="Pfam" id="PF08544">
    <property type="entry name" value="GHMP_kinases_C"/>
    <property type="match status" value="1"/>
</dbReference>
<dbReference type="PANTHER" id="PTHR10457">
    <property type="entry name" value="MEVALONATE KINASE/GALACTOKINASE"/>
    <property type="match status" value="1"/>
</dbReference>
<dbReference type="PRINTS" id="PR00959">
    <property type="entry name" value="MEVGALKINASE"/>
</dbReference>
<dbReference type="GO" id="GO:0004335">
    <property type="term" value="F:galactokinase activity"/>
    <property type="evidence" value="ECO:0007669"/>
    <property type="project" value="InterPro"/>
</dbReference>
<keyword evidence="2" id="KW-0547">Nucleotide-binding</keyword>
<evidence type="ECO:0000313" key="8">
    <source>
        <dbReference type="Proteomes" id="UP000245783"/>
    </source>
</evidence>
<dbReference type="InterPro" id="IPR014721">
    <property type="entry name" value="Ribsml_uS5_D2-typ_fold_subgr"/>
</dbReference>
<dbReference type="Gene3D" id="3.30.230.10">
    <property type="match status" value="1"/>
</dbReference>
<organism evidence="7 8">
    <name type="scientific">Ceraceosorus guamensis</name>
    <dbReference type="NCBI Taxonomy" id="1522189"/>
    <lineage>
        <taxon>Eukaryota</taxon>
        <taxon>Fungi</taxon>
        <taxon>Dikarya</taxon>
        <taxon>Basidiomycota</taxon>
        <taxon>Ustilaginomycotina</taxon>
        <taxon>Exobasidiomycetes</taxon>
        <taxon>Ceraceosorales</taxon>
        <taxon>Ceraceosoraceae</taxon>
        <taxon>Ceraceosorus</taxon>
    </lineage>
</organism>
<dbReference type="Gene3D" id="1.20.1440.340">
    <property type="match status" value="1"/>
</dbReference>
<dbReference type="PIRSF" id="PIRSF000530">
    <property type="entry name" value="Galactokinase"/>
    <property type="match status" value="1"/>
</dbReference>
<dbReference type="GO" id="GO:0005524">
    <property type="term" value="F:ATP binding"/>
    <property type="evidence" value="ECO:0007669"/>
    <property type="project" value="UniProtKB-KW"/>
</dbReference>
<keyword evidence="7" id="KW-0418">Kinase</keyword>
<dbReference type="Gene3D" id="3.30.70.3170">
    <property type="match status" value="1"/>
</dbReference>
<dbReference type="InterPro" id="IPR036554">
    <property type="entry name" value="GHMP_kinase_C_sf"/>
</dbReference>
<feature type="domain" description="GHMP kinase N-terminal" evidence="4">
    <location>
        <begin position="134"/>
        <end position="229"/>
    </location>
</feature>
<dbReference type="GeneID" id="37035868"/>
<dbReference type="PANTHER" id="PTHR10457:SF7">
    <property type="entry name" value="GALACTOKINASE-RELATED"/>
    <property type="match status" value="1"/>
</dbReference>
<evidence type="ECO:0000259" key="6">
    <source>
        <dbReference type="Pfam" id="PF10509"/>
    </source>
</evidence>
<gene>
    <name evidence="7" type="ORF">IE81DRAFT_323602</name>
</gene>
<evidence type="ECO:0000256" key="1">
    <source>
        <dbReference type="ARBA" id="ARBA00006566"/>
    </source>
</evidence>
<evidence type="ECO:0000259" key="4">
    <source>
        <dbReference type="Pfam" id="PF00288"/>
    </source>
</evidence>
<dbReference type="InterPro" id="IPR020568">
    <property type="entry name" value="Ribosomal_Su5_D2-typ_SF"/>
</dbReference>
<dbReference type="Pfam" id="PF00288">
    <property type="entry name" value="GHMP_kinases_N"/>
    <property type="match status" value="1"/>
</dbReference>
<feature type="domain" description="GHMP kinase C-terminal" evidence="5">
    <location>
        <begin position="420"/>
        <end position="494"/>
    </location>
</feature>
<dbReference type="NCBIfam" id="TIGR00131">
    <property type="entry name" value="gal_kin"/>
    <property type="match status" value="1"/>
</dbReference>
<dbReference type="InParanoid" id="A0A316VXU7"/>
<protein>
    <submittedName>
        <fullName evidence="7">Galactokinase</fullName>
    </submittedName>
</protein>
<dbReference type="PRINTS" id="PR00473">
    <property type="entry name" value="GALCTOKINASE"/>
</dbReference>
<dbReference type="STRING" id="1522189.A0A316VXU7"/>
<evidence type="ECO:0000256" key="3">
    <source>
        <dbReference type="ARBA" id="ARBA00022840"/>
    </source>
</evidence>
<keyword evidence="3" id="KW-0067">ATP-binding</keyword>
<evidence type="ECO:0000256" key="2">
    <source>
        <dbReference type="ARBA" id="ARBA00022741"/>
    </source>
</evidence>
<evidence type="ECO:0000313" key="7">
    <source>
        <dbReference type="EMBL" id="PWN42279.1"/>
    </source>
</evidence>
<dbReference type="InterPro" id="IPR006204">
    <property type="entry name" value="GHMP_kinase_N_dom"/>
</dbReference>
<dbReference type="EMBL" id="KZ819381">
    <property type="protein sequence ID" value="PWN42279.1"/>
    <property type="molecule type" value="Genomic_DNA"/>
</dbReference>
<keyword evidence="8" id="KW-1185">Reference proteome</keyword>
<keyword evidence="7" id="KW-0808">Transferase</keyword>
<dbReference type="GO" id="GO:0005829">
    <property type="term" value="C:cytosol"/>
    <property type="evidence" value="ECO:0007669"/>
    <property type="project" value="TreeGrafter"/>
</dbReference>
<dbReference type="Pfam" id="PF10509">
    <property type="entry name" value="GalKase_gal_bdg"/>
    <property type="match status" value="1"/>
</dbReference>
<dbReference type="InterPro" id="IPR000705">
    <property type="entry name" value="Galactokinase"/>
</dbReference>
<proteinExistence type="inferred from homology"/>
<dbReference type="InterPro" id="IPR013750">
    <property type="entry name" value="GHMP_kinase_C_dom"/>
</dbReference>
<dbReference type="SUPFAM" id="SSF54211">
    <property type="entry name" value="Ribosomal protein S5 domain 2-like"/>
    <property type="match status" value="1"/>
</dbReference>
<comment type="similarity">
    <text evidence="1">Belongs to the GHMP kinase family. GalK subfamily.</text>
</comment>
<dbReference type="OrthoDB" id="187738at2759"/>